<keyword evidence="9 18" id="KW-0808">Transferase</keyword>
<dbReference type="Gene3D" id="1.10.510.10">
    <property type="entry name" value="Transferase(Phosphotransferase) domain 1"/>
    <property type="match status" value="1"/>
</dbReference>
<evidence type="ECO:0000256" key="20">
    <source>
        <dbReference type="PIRSR" id="PIRSR038147-2"/>
    </source>
</evidence>
<name>A0A9P8SLA2_9HYPO</name>
<keyword evidence="10" id="KW-0479">Metal-binding</keyword>
<keyword evidence="25" id="KW-1185">Reference proteome</keyword>
<comment type="subcellular location">
    <subcellularLocation>
        <location evidence="2">Cytoplasm</location>
    </subcellularLocation>
</comment>
<evidence type="ECO:0000256" key="22">
    <source>
        <dbReference type="SAM" id="MobiDB-lite"/>
    </source>
</evidence>
<feature type="compositionally biased region" description="Acidic residues" evidence="22">
    <location>
        <begin position="51"/>
        <end position="74"/>
    </location>
</feature>
<evidence type="ECO:0000256" key="18">
    <source>
        <dbReference type="PIRNR" id="PIRNR038147"/>
    </source>
</evidence>
<dbReference type="AlphaFoldDB" id="A0A9P8SLA2"/>
<evidence type="ECO:0000256" key="14">
    <source>
        <dbReference type="ARBA" id="ARBA00022840"/>
    </source>
</evidence>
<dbReference type="GeneID" id="68353179"/>
<keyword evidence="11 18" id="KW-0547">Nucleotide-binding</keyword>
<dbReference type="InterPro" id="IPR011009">
    <property type="entry name" value="Kinase-like_dom_sf"/>
</dbReference>
<evidence type="ECO:0000313" key="25">
    <source>
        <dbReference type="Proteomes" id="UP000824596"/>
    </source>
</evidence>
<keyword evidence="8 18" id="KW-0723">Serine/threonine-protein kinase</keyword>
<feature type="binding site" evidence="21">
    <location>
        <position position="349"/>
    </location>
    <ligand>
        <name>Mg(2+)</name>
        <dbReference type="ChEBI" id="CHEBI:18420"/>
    </ligand>
</feature>
<dbReference type="Proteomes" id="UP000824596">
    <property type="component" value="Unassembled WGS sequence"/>
</dbReference>
<feature type="compositionally biased region" description="Low complexity" evidence="22">
    <location>
        <begin position="487"/>
        <end position="498"/>
    </location>
</feature>
<keyword evidence="13" id="KW-0378">Hydrolase</keyword>
<evidence type="ECO:0000256" key="10">
    <source>
        <dbReference type="ARBA" id="ARBA00022723"/>
    </source>
</evidence>
<comment type="similarity">
    <text evidence="3 18">Belongs to the protein kinase superfamily. RIO-type Ser/Thr kinase family.</text>
</comment>
<gene>
    <name evidence="24" type="ORF">HRG_04050</name>
</gene>
<evidence type="ECO:0000256" key="11">
    <source>
        <dbReference type="ARBA" id="ARBA00022741"/>
    </source>
</evidence>
<evidence type="ECO:0000256" key="3">
    <source>
        <dbReference type="ARBA" id="ARBA00009196"/>
    </source>
</evidence>
<dbReference type="InterPro" id="IPR051272">
    <property type="entry name" value="RIO-type_Ser/Thr_kinase"/>
</dbReference>
<dbReference type="InterPro" id="IPR000687">
    <property type="entry name" value="RIO_kinase"/>
</dbReference>
<evidence type="ECO:0000256" key="4">
    <source>
        <dbReference type="ARBA" id="ARBA00012513"/>
    </source>
</evidence>
<dbReference type="GO" id="GO:0005524">
    <property type="term" value="F:ATP binding"/>
    <property type="evidence" value="ECO:0007669"/>
    <property type="project" value="UniProtKB-KW"/>
</dbReference>
<keyword evidence="14 18" id="KW-0067">ATP-binding</keyword>
<dbReference type="PROSITE" id="PS01245">
    <property type="entry name" value="RIO1"/>
    <property type="match status" value="1"/>
</dbReference>
<dbReference type="SMART" id="SM00090">
    <property type="entry name" value="RIO"/>
    <property type="match status" value="1"/>
</dbReference>
<comment type="cofactor">
    <cofactor evidence="1 21">
        <name>Mg(2+)</name>
        <dbReference type="ChEBI" id="CHEBI:18420"/>
    </cofactor>
</comment>
<feature type="region of interest" description="Disordered" evidence="22">
    <location>
        <begin position="1"/>
        <end position="118"/>
    </location>
</feature>
<feature type="binding site" evidence="20">
    <location>
        <position position="281"/>
    </location>
    <ligand>
        <name>ATP</name>
        <dbReference type="ChEBI" id="CHEBI:30616"/>
    </ligand>
</feature>
<keyword evidence="15" id="KW-0460">Magnesium</keyword>
<evidence type="ECO:0000313" key="24">
    <source>
        <dbReference type="EMBL" id="KAH0966034.1"/>
    </source>
</evidence>
<dbReference type="GO" id="GO:0005737">
    <property type="term" value="C:cytoplasm"/>
    <property type="evidence" value="ECO:0007669"/>
    <property type="project" value="UniProtKB-SubCell"/>
</dbReference>
<keyword evidence="7" id="KW-0690">Ribosome biogenesis</keyword>
<evidence type="ECO:0000256" key="19">
    <source>
        <dbReference type="PIRSR" id="PIRSR038147-1"/>
    </source>
</evidence>
<feature type="active site" description="4-aspartylphosphate intermediate" evidence="19">
    <location>
        <position position="349"/>
    </location>
</feature>
<comment type="catalytic activity">
    <reaction evidence="16 18">
        <text>L-threonyl-[protein] + ATP = O-phospho-L-threonyl-[protein] + ADP + H(+)</text>
        <dbReference type="Rhea" id="RHEA:46608"/>
        <dbReference type="Rhea" id="RHEA-COMP:11060"/>
        <dbReference type="Rhea" id="RHEA-COMP:11605"/>
        <dbReference type="ChEBI" id="CHEBI:15378"/>
        <dbReference type="ChEBI" id="CHEBI:30013"/>
        <dbReference type="ChEBI" id="CHEBI:30616"/>
        <dbReference type="ChEBI" id="CHEBI:61977"/>
        <dbReference type="ChEBI" id="CHEBI:456216"/>
        <dbReference type="EC" id="2.7.11.1"/>
    </reaction>
</comment>
<dbReference type="CDD" id="cd05147">
    <property type="entry name" value="RIO1_euk"/>
    <property type="match status" value="1"/>
</dbReference>
<feature type="binding site" evidence="20">
    <location>
        <position position="283"/>
    </location>
    <ligand>
        <name>ATP</name>
        <dbReference type="ChEBI" id="CHEBI:30616"/>
    </ligand>
</feature>
<evidence type="ECO:0000256" key="21">
    <source>
        <dbReference type="PIRSR" id="PIRSR038147-3"/>
    </source>
</evidence>
<evidence type="ECO:0000256" key="15">
    <source>
        <dbReference type="ARBA" id="ARBA00022842"/>
    </source>
</evidence>
<feature type="compositionally biased region" description="Low complexity" evidence="22">
    <location>
        <begin position="1"/>
        <end position="10"/>
    </location>
</feature>
<dbReference type="GO" id="GO:0016787">
    <property type="term" value="F:hydrolase activity"/>
    <property type="evidence" value="ECO:0007669"/>
    <property type="project" value="UniProtKB-KW"/>
</dbReference>
<dbReference type="PIRSF" id="PIRSF038147">
    <property type="entry name" value="Ser/Thr_PK_RIO1"/>
    <property type="match status" value="1"/>
</dbReference>
<evidence type="ECO:0000256" key="8">
    <source>
        <dbReference type="ARBA" id="ARBA00022527"/>
    </source>
</evidence>
<dbReference type="SUPFAM" id="SSF56112">
    <property type="entry name" value="Protein kinase-like (PK-like)"/>
    <property type="match status" value="1"/>
</dbReference>
<evidence type="ECO:0000256" key="5">
    <source>
        <dbReference type="ARBA" id="ARBA00016038"/>
    </source>
</evidence>
<keyword evidence="12 18" id="KW-0418">Kinase</keyword>
<dbReference type="PANTHER" id="PTHR45723">
    <property type="entry name" value="SERINE/THREONINE-PROTEIN KINASE RIO1"/>
    <property type="match status" value="1"/>
</dbReference>
<feature type="domain" description="RIO kinase" evidence="23">
    <location>
        <begin position="149"/>
        <end position="395"/>
    </location>
</feature>
<dbReference type="FunFam" id="3.30.200.20:FF:000148">
    <property type="entry name" value="Serine/threonine-protein kinase RIO1"/>
    <property type="match status" value="1"/>
</dbReference>
<evidence type="ECO:0000256" key="9">
    <source>
        <dbReference type="ARBA" id="ARBA00022679"/>
    </source>
</evidence>
<dbReference type="InterPro" id="IPR018934">
    <property type="entry name" value="RIO_dom"/>
</dbReference>
<feature type="binding site" evidence="20">
    <location>
        <position position="211"/>
    </location>
    <ligand>
        <name>ATP</name>
        <dbReference type="ChEBI" id="CHEBI:30616"/>
    </ligand>
</feature>
<reference evidence="24" key="1">
    <citation type="submission" date="2021-09" db="EMBL/GenBank/DDBJ databases">
        <title>A high-quality genome of the endoparasitic fungus Hirsutella rhossiliensis with a comparison of Hirsutella genomes reveals transposable elements contributing to genome size variation.</title>
        <authorList>
            <person name="Lin R."/>
            <person name="Jiao Y."/>
            <person name="Sun X."/>
            <person name="Ling J."/>
            <person name="Xie B."/>
            <person name="Cheng X."/>
        </authorList>
    </citation>
    <scope>NUCLEOTIDE SEQUENCE</scope>
    <source>
        <strain evidence="24">HR02</strain>
    </source>
</reference>
<feature type="active site" description="Proton acceptor" evidence="19">
    <location>
        <position position="332"/>
    </location>
</feature>
<evidence type="ECO:0000256" key="12">
    <source>
        <dbReference type="ARBA" id="ARBA00022777"/>
    </source>
</evidence>
<feature type="region of interest" description="Disordered" evidence="22">
    <location>
        <begin position="480"/>
        <end position="559"/>
    </location>
</feature>
<comment type="caution">
    <text evidence="24">The sequence shown here is derived from an EMBL/GenBank/DDBJ whole genome shotgun (WGS) entry which is preliminary data.</text>
</comment>
<feature type="compositionally biased region" description="Polar residues" evidence="22">
    <location>
        <begin position="107"/>
        <end position="118"/>
    </location>
</feature>
<dbReference type="GO" id="GO:0046872">
    <property type="term" value="F:metal ion binding"/>
    <property type="evidence" value="ECO:0007669"/>
    <property type="project" value="UniProtKB-KW"/>
</dbReference>
<feature type="compositionally biased region" description="Basic and acidic residues" evidence="22">
    <location>
        <begin position="506"/>
        <end position="535"/>
    </location>
</feature>
<dbReference type="EMBL" id="JAIZPD010000003">
    <property type="protein sequence ID" value="KAH0966034.1"/>
    <property type="molecule type" value="Genomic_DNA"/>
</dbReference>
<evidence type="ECO:0000256" key="17">
    <source>
        <dbReference type="ARBA" id="ARBA00048679"/>
    </source>
</evidence>
<dbReference type="Gene3D" id="3.30.200.20">
    <property type="entry name" value="Phosphorylase Kinase, domain 1"/>
    <property type="match status" value="1"/>
</dbReference>
<evidence type="ECO:0000259" key="23">
    <source>
        <dbReference type="SMART" id="SM00090"/>
    </source>
</evidence>
<organism evidence="24 25">
    <name type="scientific">Hirsutella rhossiliensis</name>
    <dbReference type="NCBI Taxonomy" id="111463"/>
    <lineage>
        <taxon>Eukaryota</taxon>
        <taxon>Fungi</taxon>
        <taxon>Dikarya</taxon>
        <taxon>Ascomycota</taxon>
        <taxon>Pezizomycotina</taxon>
        <taxon>Sordariomycetes</taxon>
        <taxon>Hypocreomycetidae</taxon>
        <taxon>Hypocreales</taxon>
        <taxon>Ophiocordycipitaceae</taxon>
        <taxon>Hirsutella</taxon>
    </lineage>
</organism>
<evidence type="ECO:0000256" key="6">
    <source>
        <dbReference type="ARBA" id="ARBA00022490"/>
    </source>
</evidence>
<evidence type="ECO:0000256" key="16">
    <source>
        <dbReference type="ARBA" id="ARBA00047899"/>
    </source>
</evidence>
<feature type="compositionally biased region" description="Polar residues" evidence="22">
    <location>
        <begin position="75"/>
        <end position="88"/>
    </location>
</feature>
<protein>
    <recommendedName>
        <fullName evidence="5 18">Serine/threonine-protein kinase RIO1</fullName>
        <ecNumber evidence="4 18">2.7.11.1</ecNumber>
    </recommendedName>
</protein>
<proteinExistence type="inferred from homology"/>
<dbReference type="InterPro" id="IPR018935">
    <property type="entry name" value="RIO_kinase_CS"/>
</dbReference>
<dbReference type="InterPro" id="IPR017407">
    <property type="entry name" value="Ser/Thr_kinase_Rio1"/>
</dbReference>
<sequence>MADASASPAAPHQPPYTYTANQGYGAQIHDVPPEVRMPRGAPHPDSHQVDDDQDDDLDGIFDDEDDGDLDEEEWSSSAADLTKSYNRQRQLHDTSSSSSGGGVAVPRSNQQKPKANTLASIDDQVSALSKHAAKIRLDSVKRDDDRDKDKADRATSEQVLDQRTRMILLQMINRGYVSEVHGAISTGKEANVYGAVLHDHGTGETTPRAIKVYKTAILVFKDRERYITGEHRFKGGFDKGNNRKMVKLWAEKEYRNLRRIYNAGIPCPEPISLKLHVLVMGFLGDRKGWAYPKLRDAVIEGDDADERWRGLYAQLAAAMRKMYQVCRLVHADLSEYNILYHAGKLYIIDVSQSVEPDHPRSLEFLRMDIKNVGDFFRRKGVDTLPDRAVFDFITAPAGPVEEPAMPEAFERLYDTRHSAAAGDEQEAAEFEVDNEVFRNQYIPQTLEQVYDMEKDAQKLTRGEGDDLVYKNLLADQVVATPSRQENDSGSDSGAALSGDGDDDDSRFEKGQPRGRRFEDKEEKKQHKQAVKEAKREKRKEKMPKHVKKKIVSSTSRRKK</sequence>
<accession>A0A9P8SLA2</accession>
<feature type="compositionally biased region" description="Basic residues" evidence="22">
    <location>
        <begin position="536"/>
        <end position="559"/>
    </location>
</feature>
<evidence type="ECO:0000256" key="13">
    <source>
        <dbReference type="ARBA" id="ARBA00022801"/>
    </source>
</evidence>
<evidence type="ECO:0000256" key="7">
    <source>
        <dbReference type="ARBA" id="ARBA00022517"/>
    </source>
</evidence>
<evidence type="ECO:0000256" key="1">
    <source>
        <dbReference type="ARBA" id="ARBA00001946"/>
    </source>
</evidence>
<keyword evidence="6" id="KW-0963">Cytoplasm</keyword>
<dbReference type="OrthoDB" id="205248at2759"/>
<evidence type="ECO:0000256" key="2">
    <source>
        <dbReference type="ARBA" id="ARBA00004496"/>
    </source>
</evidence>
<comment type="catalytic activity">
    <reaction evidence="17 18">
        <text>L-seryl-[protein] + ATP = O-phospho-L-seryl-[protein] + ADP + H(+)</text>
        <dbReference type="Rhea" id="RHEA:17989"/>
        <dbReference type="Rhea" id="RHEA-COMP:9863"/>
        <dbReference type="Rhea" id="RHEA-COMP:11604"/>
        <dbReference type="ChEBI" id="CHEBI:15378"/>
        <dbReference type="ChEBI" id="CHEBI:29999"/>
        <dbReference type="ChEBI" id="CHEBI:30616"/>
        <dbReference type="ChEBI" id="CHEBI:83421"/>
        <dbReference type="ChEBI" id="CHEBI:456216"/>
        <dbReference type="EC" id="2.7.11.1"/>
    </reaction>
</comment>
<dbReference type="GO" id="GO:0004674">
    <property type="term" value="F:protein serine/threonine kinase activity"/>
    <property type="evidence" value="ECO:0007669"/>
    <property type="project" value="UniProtKB-KW"/>
</dbReference>
<dbReference type="GO" id="GO:0042254">
    <property type="term" value="P:ribosome biogenesis"/>
    <property type="evidence" value="ECO:0007669"/>
    <property type="project" value="UniProtKB-KW"/>
</dbReference>
<dbReference type="RefSeq" id="XP_044723547.1">
    <property type="nucleotide sequence ID" value="XM_044862521.1"/>
</dbReference>
<dbReference type="Pfam" id="PF01163">
    <property type="entry name" value="RIO1"/>
    <property type="match status" value="1"/>
</dbReference>
<feature type="compositionally biased region" description="Basic and acidic residues" evidence="22">
    <location>
        <begin position="31"/>
        <end position="50"/>
    </location>
</feature>
<feature type="binding site" evidence="21">
    <location>
        <position position="337"/>
    </location>
    <ligand>
        <name>Mg(2+)</name>
        <dbReference type="ChEBI" id="CHEBI:18420"/>
    </ligand>
</feature>
<dbReference type="EC" id="2.7.11.1" evidence="4 18"/>